<name>A0A397UAI1_9GLOM</name>
<dbReference type="PROSITE" id="PS50097">
    <property type="entry name" value="BTB"/>
    <property type="match status" value="1"/>
</dbReference>
<dbReference type="InterPro" id="IPR011333">
    <property type="entry name" value="SKP1/BTB/POZ_sf"/>
</dbReference>
<dbReference type="OrthoDB" id="10450145at2759"/>
<keyword evidence="4" id="KW-1185">Reference proteome</keyword>
<dbReference type="PANTHER" id="PTHR46306">
    <property type="entry name" value="BTB/POZ DOMAIN-CONTAINING PROTEIN 9"/>
    <property type="match status" value="1"/>
</dbReference>
<organism evidence="3 4">
    <name type="scientific">Gigaspora rosea</name>
    <dbReference type="NCBI Taxonomy" id="44941"/>
    <lineage>
        <taxon>Eukaryota</taxon>
        <taxon>Fungi</taxon>
        <taxon>Fungi incertae sedis</taxon>
        <taxon>Mucoromycota</taxon>
        <taxon>Glomeromycotina</taxon>
        <taxon>Glomeromycetes</taxon>
        <taxon>Diversisporales</taxon>
        <taxon>Gigasporaceae</taxon>
        <taxon>Gigaspora</taxon>
    </lineage>
</organism>
<feature type="domain" description="BTB" evidence="1">
    <location>
        <begin position="3"/>
        <end position="80"/>
    </location>
</feature>
<evidence type="ECO:0000259" key="1">
    <source>
        <dbReference type="PROSITE" id="PS50097"/>
    </source>
</evidence>
<dbReference type="SMART" id="SM00225">
    <property type="entry name" value="BTB"/>
    <property type="match status" value="1"/>
</dbReference>
<evidence type="ECO:0000313" key="4">
    <source>
        <dbReference type="Proteomes" id="UP000266673"/>
    </source>
</evidence>
<dbReference type="PROSITE" id="PS51886">
    <property type="entry name" value="TLDC"/>
    <property type="match status" value="1"/>
</dbReference>
<evidence type="ECO:0008006" key="5">
    <source>
        <dbReference type="Google" id="ProtNLM"/>
    </source>
</evidence>
<protein>
    <recommendedName>
        <fullName evidence="5">TLDc domain-containing protein</fullName>
    </recommendedName>
</protein>
<evidence type="ECO:0000259" key="2">
    <source>
        <dbReference type="PROSITE" id="PS51886"/>
    </source>
</evidence>
<dbReference type="GO" id="GO:0005737">
    <property type="term" value="C:cytoplasm"/>
    <property type="evidence" value="ECO:0007669"/>
    <property type="project" value="TreeGrafter"/>
</dbReference>
<dbReference type="Pfam" id="PF07707">
    <property type="entry name" value="BACK"/>
    <property type="match status" value="1"/>
</dbReference>
<dbReference type="EMBL" id="QKWP01001688">
    <property type="protein sequence ID" value="RIB07252.1"/>
    <property type="molecule type" value="Genomic_DNA"/>
</dbReference>
<dbReference type="InterPro" id="IPR052407">
    <property type="entry name" value="BTB_POZ_domain_cont_9"/>
</dbReference>
<reference evidence="3 4" key="1">
    <citation type="submission" date="2018-06" db="EMBL/GenBank/DDBJ databases">
        <title>Comparative genomics reveals the genomic features of Rhizophagus irregularis, R. cerebriforme, R. diaphanum and Gigaspora rosea, and their symbiotic lifestyle signature.</title>
        <authorList>
            <person name="Morin E."/>
            <person name="San Clemente H."/>
            <person name="Chen E.C.H."/>
            <person name="De La Providencia I."/>
            <person name="Hainaut M."/>
            <person name="Kuo A."/>
            <person name="Kohler A."/>
            <person name="Murat C."/>
            <person name="Tang N."/>
            <person name="Roy S."/>
            <person name="Loubradou J."/>
            <person name="Henrissat B."/>
            <person name="Grigoriev I.V."/>
            <person name="Corradi N."/>
            <person name="Roux C."/>
            <person name="Martin F.M."/>
        </authorList>
    </citation>
    <scope>NUCLEOTIDE SEQUENCE [LARGE SCALE GENOMIC DNA]</scope>
    <source>
        <strain evidence="3 4">DAOM 194757</strain>
    </source>
</reference>
<dbReference type="InterPro" id="IPR006571">
    <property type="entry name" value="TLDc_dom"/>
</dbReference>
<proteinExistence type="predicted"/>
<dbReference type="Pfam" id="PF07534">
    <property type="entry name" value="TLD"/>
    <property type="match status" value="1"/>
</dbReference>
<dbReference type="SUPFAM" id="SSF54695">
    <property type="entry name" value="POZ domain"/>
    <property type="match status" value="1"/>
</dbReference>
<dbReference type="InterPro" id="IPR000210">
    <property type="entry name" value="BTB/POZ_dom"/>
</dbReference>
<dbReference type="AlphaFoldDB" id="A0A397UAI1"/>
<dbReference type="PANTHER" id="PTHR46306:SF1">
    <property type="entry name" value="BTB_POZ DOMAIN-CONTAINING PROTEIN 9"/>
    <property type="match status" value="1"/>
</dbReference>
<dbReference type="Gene3D" id="3.30.710.10">
    <property type="entry name" value="Potassium Channel Kv1.1, Chain A"/>
    <property type="match status" value="1"/>
</dbReference>
<comment type="caution">
    <text evidence="3">The sequence shown here is derived from an EMBL/GenBank/DDBJ whole genome shotgun (WGS) entry which is preliminary data.</text>
</comment>
<dbReference type="Proteomes" id="UP000266673">
    <property type="component" value="Unassembled WGS sequence"/>
</dbReference>
<gene>
    <name evidence="3" type="ORF">C2G38_2147654</name>
</gene>
<evidence type="ECO:0000313" key="3">
    <source>
        <dbReference type="EMBL" id="RIB07252.1"/>
    </source>
</evidence>
<sequence>MNSQIYISTKSSNCVECQNIKSFQAHSAILRYRSLYFSDKLANAINDNNNIKTINLKNILTEYFEIILKYIYGGVCLLEDFETSFIFELTFVALEFLLDELAKNIETYLIESKSSWLRLHFSRVYQKSFQYDKLHEFQKWCNDNIVKYPDKFFDSEDFTCIKENALVSIIKRDDLQMSEVKVWKHVIEWGIAQNSDLPSDLKNWTNENFLALKDTLKNCLPHIRYFQMSAEDIIDNIRPYQQILENDLWDDISIKLMLPSRQIASIILPPRTILKPKLPTRIEPFSLIINEAHAAEIASWVDRNDNTYSVANNPYEFKLILRGTRDGFTADSFWKLCDKQTHLVIVIKVKDADEILGGYNPIGWIRPSGKERTINIVKIALFFHLKMGLFKILF</sequence>
<dbReference type="InterPro" id="IPR011705">
    <property type="entry name" value="BACK"/>
</dbReference>
<accession>A0A397UAI1</accession>
<dbReference type="Gene3D" id="1.25.40.420">
    <property type="match status" value="1"/>
</dbReference>
<feature type="domain" description="TLDc" evidence="2">
    <location>
        <begin position="287"/>
        <end position="394"/>
    </location>
</feature>
<dbReference type="Pfam" id="PF00651">
    <property type="entry name" value="BTB"/>
    <property type="match status" value="1"/>
</dbReference>